<dbReference type="RefSeq" id="WP_217865279.1">
    <property type="nucleotide sequence ID" value="NZ_JAHSTX010000002.1"/>
</dbReference>
<dbReference type="PROSITE" id="PS51186">
    <property type="entry name" value="GNAT"/>
    <property type="match status" value="1"/>
</dbReference>
<evidence type="ECO:0000256" key="2">
    <source>
        <dbReference type="ARBA" id="ARBA00023315"/>
    </source>
</evidence>
<comment type="caution">
    <text evidence="4">The sequence shown here is derived from an EMBL/GenBank/DDBJ whole genome shotgun (WGS) entry which is preliminary data.</text>
</comment>
<dbReference type="Pfam" id="PF00583">
    <property type="entry name" value="Acetyltransf_1"/>
    <property type="match status" value="1"/>
</dbReference>
<evidence type="ECO:0000313" key="4">
    <source>
        <dbReference type="EMBL" id="MBV4549327.1"/>
    </source>
</evidence>
<dbReference type="Proteomes" id="UP001048763">
    <property type="component" value="Unassembled WGS sequence"/>
</dbReference>
<protein>
    <submittedName>
        <fullName evidence="4">GNAT family N-acetyltransferase</fullName>
    </submittedName>
</protein>
<dbReference type="InterPro" id="IPR000182">
    <property type="entry name" value="GNAT_dom"/>
</dbReference>
<dbReference type="InterPro" id="IPR050680">
    <property type="entry name" value="YpeA/RimI_acetyltransf"/>
</dbReference>
<keyword evidence="5" id="KW-1185">Reference proteome</keyword>
<evidence type="ECO:0000256" key="1">
    <source>
        <dbReference type="ARBA" id="ARBA00022679"/>
    </source>
</evidence>
<proteinExistence type="predicted"/>
<evidence type="ECO:0000259" key="3">
    <source>
        <dbReference type="PROSITE" id="PS51186"/>
    </source>
</evidence>
<dbReference type="EMBL" id="JAHSTX010000002">
    <property type="protein sequence ID" value="MBV4549327.1"/>
    <property type="molecule type" value="Genomic_DNA"/>
</dbReference>
<name>A0ABS6RSZ7_9PSED</name>
<evidence type="ECO:0000313" key="5">
    <source>
        <dbReference type="Proteomes" id="UP001048763"/>
    </source>
</evidence>
<gene>
    <name evidence="4" type="ORF">KVG85_24850</name>
</gene>
<dbReference type="CDD" id="cd04301">
    <property type="entry name" value="NAT_SF"/>
    <property type="match status" value="1"/>
</dbReference>
<reference evidence="4" key="1">
    <citation type="submission" date="2021-06" db="EMBL/GenBank/DDBJ databases">
        <title>Updating the genus Pseudomonas: Description of 43 new species and partition of the Pseudomonas putida group.</title>
        <authorList>
            <person name="Girard L."/>
            <person name="Lood C."/>
            <person name="Vandamme P."/>
            <person name="Rokni-Zadeh H."/>
            <person name="Van Noort V."/>
            <person name="Hofte M."/>
            <person name="Lavigne R."/>
            <person name="De Mot R."/>
        </authorList>
    </citation>
    <scope>NUCLEOTIDE SEQUENCE</scope>
    <source>
        <strain evidence="4">SWRI88</strain>
    </source>
</reference>
<dbReference type="PANTHER" id="PTHR43420">
    <property type="entry name" value="ACETYLTRANSFERASE"/>
    <property type="match status" value="1"/>
</dbReference>
<keyword evidence="2" id="KW-0012">Acyltransferase</keyword>
<keyword evidence="1" id="KW-0808">Transferase</keyword>
<sequence length="160" mass="18241">MADTFCFLLRRDLSGVLSDAQWPEGIELSVYREELAPAVHQLMQLGQLEGGGRVPSLHDWRQRFVSDPEYDPALCFVACDAEGVVGVTQCWTSAYIKNLVVHPRMQGRGLGRALLLHAFSVFQQRREGFADLRVLEDNLRARRFYESVGMYVVRRELVPD</sequence>
<organism evidence="4 5">
    <name type="scientific">Pseudomonas triticicola</name>
    <dbReference type="NCBI Taxonomy" id="2842345"/>
    <lineage>
        <taxon>Bacteria</taxon>
        <taxon>Pseudomonadati</taxon>
        <taxon>Pseudomonadota</taxon>
        <taxon>Gammaproteobacteria</taxon>
        <taxon>Pseudomonadales</taxon>
        <taxon>Pseudomonadaceae</taxon>
        <taxon>Pseudomonas</taxon>
    </lineage>
</organism>
<accession>A0ABS6RSZ7</accession>
<feature type="domain" description="N-acetyltransferase" evidence="3">
    <location>
        <begin position="26"/>
        <end position="160"/>
    </location>
</feature>